<sequence length="203" mass="21664">MGVGQSRAGLIYNAGRYDDRPLGIWAAPNSATRQAYTTPRPLAIEPPDAVMFALWSALGVILVDLLTSRGGPSVIGAASTRPKLMERGAGSATQILRANAAVRNDLNRGAQAVTLAASNSLDSIRSSGLYRLTPKNLRSMCVETCSSMAGWVADDGPVIDVQDDGTNVGERDWPRPRKLHKDLGLLDVERGILPKVFAKLARA</sequence>
<reference evidence="1" key="1">
    <citation type="journal article" date="2023" name="Mol. Phylogenet. Evol.">
        <title>Genome-scale phylogeny and comparative genomics of the fungal order Sordariales.</title>
        <authorList>
            <person name="Hensen N."/>
            <person name="Bonometti L."/>
            <person name="Westerberg I."/>
            <person name="Brannstrom I.O."/>
            <person name="Guillou S."/>
            <person name="Cros-Aarteil S."/>
            <person name="Calhoun S."/>
            <person name="Haridas S."/>
            <person name="Kuo A."/>
            <person name="Mondo S."/>
            <person name="Pangilinan J."/>
            <person name="Riley R."/>
            <person name="LaButti K."/>
            <person name="Andreopoulos B."/>
            <person name="Lipzen A."/>
            <person name="Chen C."/>
            <person name="Yan M."/>
            <person name="Daum C."/>
            <person name="Ng V."/>
            <person name="Clum A."/>
            <person name="Steindorff A."/>
            <person name="Ohm R.A."/>
            <person name="Martin F."/>
            <person name="Silar P."/>
            <person name="Natvig D.O."/>
            <person name="Lalanne C."/>
            <person name="Gautier V."/>
            <person name="Ament-Velasquez S.L."/>
            <person name="Kruys A."/>
            <person name="Hutchinson M.I."/>
            <person name="Powell A.J."/>
            <person name="Barry K."/>
            <person name="Miller A.N."/>
            <person name="Grigoriev I.V."/>
            <person name="Debuchy R."/>
            <person name="Gladieux P."/>
            <person name="Hiltunen Thoren M."/>
            <person name="Johannesson H."/>
        </authorList>
    </citation>
    <scope>NUCLEOTIDE SEQUENCE</scope>
    <source>
        <strain evidence="1">CBS 958.72</strain>
    </source>
</reference>
<proteinExistence type="predicted"/>
<accession>A0AAE0KIV4</accession>
<name>A0AAE0KIV4_9PEZI</name>
<dbReference type="Proteomes" id="UP001287356">
    <property type="component" value="Unassembled WGS sequence"/>
</dbReference>
<dbReference type="EMBL" id="JAULSN010000003">
    <property type="protein sequence ID" value="KAK3377329.1"/>
    <property type="molecule type" value="Genomic_DNA"/>
</dbReference>
<comment type="caution">
    <text evidence="1">The sequence shown here is derived from an EMBL/GenBank/DDBJ whole genome shotgun (WGS) entry which is preliminary data.</text>
</comment>
<organism evidence="1 2">
    <name type="scientific">Lasiosphaeria ovina</name>
    <dbReference type="NCBI Taxonomy" id="92902"/>
    <lineage>
        <taxon>Eukaryota</taxon>
        <taxon>Fungi</taxon>
        <taxon>Dikarya</taxon>
        <taxon>Ascomycota</taxon>
        <taxon>Pezizomycotina</taxon>
        <taxon>Sordariomycetes</taxon>
        <taxon>Sordariomycetidae</taxon>
        <taxon>Sordariales</taxon>
        <taxon>Lasiosphaeriaceae</taxon>
        <taxon>Lasiosphaeria</taxon>
    </lineage>
</organism>
<keyword evidence="2" id="KW-1185">Reference proteome</keyword>
<dbReference type="AlphaFoldDB" id="A0AAE0KIV4"/>
<evidence type="ECO:0000313" key="1">
    <source>
        <dbReference type="EMBL" id="KAK3377329.1"/>
    </source>
</evidence>
<gene>
    <name evidence="1" type="ORF">B0T24DRAFT_701758</name>
</gene>
<evidence type="ECO:0000313" key="2">
    <source>
        <dbReference type="Proteomes" id="UP001287356"/>
    </source>
</evidence>
<protein>
    <submittedName>
        <fullName evidence="1">Uncharacterized protein</fullName>
    </submittedName>
</protein>
<reference evidence="1" key="2">
    <citation type="submission" date="2023-06" db="EMBL/GenBank/DDBJ databases">
        <authorList>
            <consortium name="Lawrence Berkeley National Laboratory"/>
            <person name="Haridas S."/>
            <person name="Hensen N."/>
            <person name="Bonometti L."/>
            <person name="Westerberg I."/>
            <person name="Brannstrom I.O."/>
            <person name="Guillou S."/>
            <person name="Cros-Aarteil S."/>
            <person name="Calhoun S."/>
            <person name="Kuo A."/>
            <person name="Mondo S."/>
            <person name="Pangilinan J."/>
            <person name="Riley R."/>
            <person name="Labutti K."/>
            <person name="Andreopoulos B."/>
            <person name="Lipzen A."/>
            <person name="Chen C."/>
            <person name="Yanf M."/>
            <person name="Daum C."/>
            <person name="Ng V."/>
            <person name="Clum A."/>
            <person name="Steindorff A."/>
            <person name="Ohm R."/>
            <person name="Martin F."/>
            <person name="Silar P."/>
            <person name="Natvig D."/>
            <person name="Lalanne C."/>
            <person name="Gautier V."/>
            <person name="Ament-Velasquez S.L."/>
            <person name="Kruys A."/>
            <person name="Hutchinson M.I."/>
            <person name="Powell A.J."/>
            <person name="Barry K."/>
            <person name="Miller A.N."/>
            <person name="Grigoriev I.V."/>
            <person name="Debuchy R."/>
            <person name="Gladieux P."/>
            <person name="Thoren M.H."/>
            <person name="Johannesson H."/>
        </authorList>
    </citation>
    <scope>NUCLEOTIDE SEQUENCE</scope>
    <source>
        <strain evidence="1">CBS 958.72</strain>
    </source>
</reference>